<dbReference type="Proteomes" id="UP001230051">
    <property type="component" value="Unassembled WGS sequence"/>
</dbReference>
<feature type="transmembrane region" description="Helical" evidence="10">
    <location>
        <begin position="230"/>
        <end position="251"/>
    </location>
</feature>
<reference evidence="12" key="1">
    <citation type="submission" date="2022-02" db="EMBL/GenBank/DDBJ databases">
        <title>Atlantic sturgeon de novo genome assembly.</title>
        <authorList>
            <person name="Stock M."/>
            <person name="Klopp C."/>
            <person name="Guiguen Y."/>
            <person name="Cabau C."/>
            <person name="Parinello H."/>
            <person name="Santidrian Yebra-Pimentel E."/>
            <person name="Kuhl H."/>
            <person name="Dirks R.P."/>
            <person name="Guessner J."/>
            <person name="Wuertz S."/>
            <person name="Du K."/>
            <person name="Schartl M."/>
        </authorList>
    </citation>
    <scope>NUCLEOTIDE SEQUENCE</scope>
    <source>
        <strain evidence="12">STURGEONOMICS-FGT-2020</strain>
        <tissue evidence="12">Whole blood</tissue>
    </source>
</reference>
<sequence length="341" mass="38953">MGLLELSPGENITAVNKINNGQCIANDDYKHTVYAVVYSIVFVIGLVSNSIALFVFCHLAKRKRMSSVFLMNLAAADLIFIFSLPFRLLNHLEVRGWPFAETACRFSTYMFYMSMYCSIFFLTGLSVCRYLVMARYVRFQNDFSHKWALTICFAMWIFIGVGVAISLFFVTSFHAEVTRCFEPSSLAAWRRLYYMNFYALVFGFTIPFLTVLICYMLMIKHIVQTKKKKIGRDVAMICLVLTVFCICFLPYHVQRTVHLHFKVHRQSECDLQEVLQKTVVVTLCLAVMNSCLDPLLFVFVGQGFKTLLKNLFKRCNISSASANDSSSSSTSSCNADIEMCQ</sequence>
<protein>
    <submittedName>
        <fullName evidence="12">Cysteinyl leukotriene receptor 1-like</fullName>
    </submittedName>
</protein>
<dbReference type="SUPFAM" id="SSF81321">
    <property type="entry name" value="Family A G protein-coupled receptor-like"/>
    <property type="match status" value="1"/>
</dbReference>
<feature type="transmembrane region" description="Helical" evidence="10">
    <location>
        <begin position="68"/>
        <end position="89"/>
    </location>
</feature>
<evidence type="ECO:0000256" key="4">
    <source>
        <dbReference type="ARBA" id="ARBA00022989"/>
    </source>
</evidence>
<keyword evidence="2" id="KW-1003">Cell membrane</keyword>
<evidence type="ECO:0000313" key="13">
    <source>
        <dbReference type="Proteomes" id="UP001230051"/>
    </source>
</evidence>
<feature type="transmembrane region" description="Helical" evidence="10">
    <location>
        <begin position="35"/>
        <end position="56"/>
    </location>
</feature>
<evidence type="ECO:0000256" key="3">
    <source>
        <dbReference type="ARBA" id="ARBA00022692"/>
    </source>
</evidence>
<dbReference type="InterPro" id="IPR017452">
    <property type="entry name" value="GPCR_Rhodpsn_7TM"/>
</dbReference>
<evidence type="ECO:0000256" key="6">
    <source>
        <dbReference type="ARBA" id="ARBA00023136"/>
    </source>
</evidence>
<accession>A0AAD8DH04</accession>
<dbReference type="GO" id="GO:0005886">
    <property type="term" value="C:plasma membrane"/>
    <property type="evidence" value="ECO:0007669"/>
    <property type="project" value="UniProtKB-SubCell"/>
</dbReference>
<keyword evidence="4 10" id="KW-1133">Transmembrane helix</keyword>
<dbReference type="PANTHER" id="PTHR24231">
    <property type="entry name" value="PURINOCEPTOR-RELATED G-PROTEIN COUPLED RECEPTOR"/>
    <property type="match status" value="1"/>
</dbReference>
<evidence type="ECO:0000313" key="12">
    <source>
        <dbReference type="EMBL" id="KAK1168502.1"/>
    </source>
</evidence>
<dbReference type="PRINTS" id="PR01157">
    <property type="entry name" value="P2YPURNOCPTR"/>
</dbReference>
<organism evidence="12 13">
    <name type="scientific">Acipenser oxyrinchus oxyrinchus</name>
    <dbReference type="NCBI Taxonomy" id="40147"/>
    <lineage>
        <taxon>Eukaryota</taxon>
        <taxon>Metazoa</taxon>
        <taxon>Chordata</taxon>
        <taxon>Craniata</taxon>
        <taxon>Vertebrata</taxon>
        <taxon>Euteleostomi</taxon>
        <taxon>Actinopterygii</taxon>
        <taxon>Chondrostei</taxon>
        <taxon>Acipenseriformes</taxon>
        <taxon>Acipenseridae</taxon>
        <taxon>Acipenser</taxon>
    </lineage>
</organism>
<keyword evidence="8" id="KW-0807">Transducer</keyword>
<feature type="transmembrane region" description="Helical" evidence="10">
    <location>
        <begin position="280"/>
        <end position="304"/>
    </location>
</feature>
<evidence type="ECO:0000256" key="5">
    <source>
        <dbReference type="ARBA" id="ARBA00023040"/>
    </source>
</evidence>
<feature type="transmembrane region" description="Helical" evidence="10">
    <location>
        <begin position="153"/>
        <end position="175"/>
    </location>
</feature>
<keyword evidence="6 10" id="KW-0472">Membrane</keyword>
<evidence type="ECO:0000256" key="2">
    <source>
        <dbReference type="ARBA" id="ARBA00022475"/>
    </source>
</evidence>
<dbReference type="Gene3D" id="1.20.1070.10">
    <property type="entry name" value="Rhodopsin 7-helix transmembrane proteins"/>
    <property type="match status" value="1"/>
</dbReference>
<comment type="subcellular location">
    <subcellularLocation>
        <location evidence="1">Cell membrane</location>
        <topology evidence="1">Multi-pass membrane protein</topology>
    </subcellularLocation>
</comment>
<keyword evidence="5" id="KW-0297">G-protein coupled receptor</keyword>
<dbReference type="PANTHER" id="PTHR24231:SF49">
    <property type="entry name" value="LYSOPHOSPHATIDIC ACID RECEPTOR 6-LIKE"/>
    <property type="match status" value="1"/>
</dbReference>
<dbReference type="AlphaFoldDB" id="A0AAD8DH04"/>
<keyword evidence="3 10" id="KW-0812">Transmembrane</keyword>
<name>A0AAD8DH04_ACIOX</name>
<feature type="region of interest" description="Disordered" evidence="9">
    <location>
        <begin position="319"/>
        <end position="341"/>
    </location>
</feature>
<dbReference type="PRINTS" id="PR00237">
    <property type="entry name" value="GPCRRHODOPSN"/>
</dbReference>
<keyword evidence="7 12" id="KW-0675">Receptor</keyword>
<dbReference type="EMBL" id="JAGXEW010000008">
    <property type="protein sequence ID" value="KAK1168502.1"/>
    <property type="molecule type" value="Genomic_DNA"/>
</dbReference>
<dbReference type="Pfam" id="PF00001">
    <property type="entry name" value="7tm_1"/>
    <property type="match status" value="1"/>
</dbReference>
<evidence type="ECO:0000259" key="11">
    <source>
        <dbReference type="PROSITE" id="PS50262"/>
    </source>
</evidence>
<evidence type="ECO:0000256" key="10">
    <source>
        <dbReference type="SAM" id="Phobius"/>
    </source>
</evidence>
<evidence type="ECO:0000256" key="7">
    <source>
        <dbReference type="ARBA" id="ARBA00023170"/>
    </source>
</evidence>
<gene>
    <name evidence="12" type="primary">Cysltr1</name>
    <name evidence="12" type="ORF">AOXY_G9287</name>
</gene>
<dbReference type="InterPro" id="IPR000276">
    <property type="entry name" value="GPCR_Rhodpsn"/>
</dbReference>
<feature type="transmembrane region" description="Helical" evidence="10">
    <location>
        <begin position="195"/>
        <end position="218"/>
    </location>
</feature>
<keyword evidence="13" id="KW-1185">Reference proteome</keyword>
<dbReference type="PROSITE" id="PS50262">
    <property type="entry name" value="G_PROTEIN_RECEP_F1_2"/>
    <property type="match status" value="1"/>
</dbReference>
<feature type="transmembrane region" description="Helical" evidence="10">
    <location>
        <begin position="109"/>
        <end position="132"/>
    </location>
</feature>
<evidence type="ECO:0000256" key="8">
    <source>
        <dbReference type="ARBA" id="ARBA00023224"/>
    </source>
</evidence>
<comment type="caution">
    <text evidence="12">The sequence shown here is derived from an EMBL/GenBank/DDBJ whole genome shotgun (WGS) entry which is preliminary data.</text>
</comment>
<dbReference type="GO" id="GO:0004930">
    <property type="term" value="F:G protein-coupled receptor activity"/>
    <property type="evidence" value="ECO:0007669"/>
    <property type="project" value="UniProtKB-KW"/>
</dbReference>
<proteinExistence type="predicted"/>
<feature type="domain" description="G-protein coupled receptors family 1 profile" evidence="11">
    <location>
        <begin position="48"/>
        <end position="297"/>
    </location>
</feature>
<evidence type="ECO:0000256" key="9">
    <source>
        <dbReference type="SAM" id="MobiDB-lite"/>
    </source>
</evidence>
<evidence type="ECO:0000256" key="1">
    <source>
        <dbReference type="ARBA" id="ARBA00004651"/>
    </source>
</evidence>